<evidence type="ECO:0000313" key="2">
    <source>
        <dbReference type="EMBL" id="RLV56176.1"/>
    </source>
</evidence>
<feature type="region of interest" description="Disordered" evidence="1">
    <location>
        <begin position="397"/>
        <end position="481"/>
    </location>
</feature>
<dbReference type="Gene3D" id="3.40.50.1820">
    <property type="entry name" value="alpha/beta hydrolase"/>
    <property type="match status" value="1"/>
</dbReference>
<comment type="caution">
    <text evidence="2">The sequence shown here is derived from an EMBL/GenBank/DDBJ whole genome shotgun (WGS) entry which is preliminary data.</text>
</comment>
<evidence type="ECO:0008006" key="4">
    <source>
        <dbReference type="Google" id="ProtNLM"/>
    </source>
</evidence>
<dbReference type="EMBL" id="RDBF01000004">
    <property type="protein sequence ID" value="RLV56176.1"/>
    <property type="molecule type" value="Genomic_DNA"/>
</dbReference>
<dbReference type="RefSeq" id="WP_121793835.1">
    <property type="nucleotide sequence ID" value="NZ_RDBF01000004.1"/>
</dbReference>
<keyword evidence="3" id="KW-1185">Reference proteome</keyword>
<sequence length="481" mass="50193">MSDDLQISGGAGGLTAAYEDMIRYAGVLDETADGFRSAGVLVAAAATDPELAQAAVLCPAEVARIHASLGALTLGRSGPLALGIEMEVLARHLRFSVETLQAKDALLAGLEDAFWDGAGWSAGLGIVPVAVGGLAVWGLSNDPRFRPLFDAMGFPRDLDDLQETLYDNPWMLDALSRMAPGLVQGVGFSLSGLLGPVGAPLLFAASDGNWPTGDYAAAVSGLLAIANRLGYLEDVGDFTVEPAGPATPLDLSTGGLEALLEEQRALATSPGQVQVIALDGAPPAYIVQIPGTQSWSPHRGAHPVDLTTNVELMAMQQRTVMEQQVLAAMERAGIGPHDAVMLSGHSQGGITAAALAADPAVRDRFSIESVVTAGSPIAHIDLPEDVSVLSLEHSQDPVPMLDGADNPDRPSWTTVRRELSDTEGTRGGPRSPINAHGSGTYATTGALVDGSEDPGLVSWRERNDHFLRPGTTRGYQIHAED</sequence>
<accession>A0A3L8PL99</accession>
<dbReference type="Proteomes" id="UP000282515">
    <property type="component" value="Unassembled WGS sequence"/>
</dbReference>
<dbReference type="InterPro" id="IPR029058">
    <property type="entry name" value="AB_hydrolase_fold"/>
</dbReference>
<gene>
    <name evidence="2" type="ORF">D9V41_06975</name>
</gene>
<reference evidence="2 3" key="1">
    <citation type="submission" date="2018-10" db="EMBL/GenBank/DDBJ databases">
        <title>Aeromicrobium sp. 9W16Y-2 whole genome shotgun sequence.</title>
        <authorList>
            <person name="Li F."/>
        </authorList>
    </citation>
    <scope>NUCLEOTIDE SEQUENCE [LARGE SCALE GENOMIC DNA]</scope>
    <source>
        <strain evidence="2 3">9W16Y-2</strain>
    </source>
</reference>
<evidence type="ECO:0000256" key="1">
    <source>
        <dbReference type="SAM" id="MobiDB-lite"/>
    </source>
</evidence>
<dbReference type="SUPFAM" id="SSF53474">
    <property type="entry name" value="alpha/beta-Hydrolases"/>
    <property type="match status" value="1"/>
</dbReference>
<dbReference type="AlphaFoldDB" id="A0A3L8PL99"/>
<dbReference type="OrthoDB" id="5095936at2"/>
<name>A0A3L8PL99_9ACTN</name>
<protein>
    <recommendedName>
        <fullName evidence="4">Alpha/beta hydrolase</fullName>
    </recommendedName>
</protein>
<organism evidence="2 3">
    <name type="scientific">Aeromicrobium phragmitis</name>
    <dbReference type="NCBI Taxonomy" id="2478914"/>
    <lineage>
        <taxon>Bacteria</taxon>
        <taxon>Bacillati</taxon>
        <taxon>Actinomycetota</taxon>
        <taxon>Actinomycetes</taxon>
        <taxon>Propionibacteriales</taxon>
        <taxon>Nocardioidaceae</taxon>
        <taxon>Aeromicrobium</taxon>
    </lineage>
</organism>
<proteinExistence type="predicted"/>
<evidence type="ECO:0000313" key="3">
    <source>
        <dbReference type="Proteomes" id="UP000282515"/>
    </source>
</evidence>
<feature type="compositionally biased region" description="Basic and acidic residues" evidence="1">
    <location>
        <begin position="415"/>
        <end position="424"/>
    </location>
</feature>